<keyword evidence="4" id="KW-0325">Glycoprotein</keyword>
<comment type="caution">
    <text evidence="9">The sequence shown here is derived from an EMBL/GenBank/DDBJ whole genome shotgun (WGS) entry which is preliminary data.</text>
</comment>
<keyword evidence="8" id="KW-0812">Transmembrane</keyword>
<name>A0AA38XBJ9_9EURO</name>
<dbReference type="Gene3D" id="3.20.20.80">
    <property type="entry name" value="Glycosidases"/>
    <property type="match status" value="1"/>
</dbReference>
<reference evidence="9" key="1">
    <citation type="submission" date="2022-10" db="EMBL/GenBank/DDBJ databases">
        <title>Culturing micro-colonial fungi from biological soil crusts in the Mojave desert and describing Neophaeococcomyces mojavensis, and introducing the new genera and species Taxawa tesnikishii.</title>
        <authorList>
            <person name="Kurbessoian T."/>
            <person name="Stajich J.E."/>
        </authorList>
    </citation>
    <scope>NUCLEOTIDE SEQUENCE</scope>
    <source>
        <strain evidence="9">TK_41</strain>
    </source>
</reference>
<dbReference type="InterPro" id="IPR004886">
    <property type="entry name" value="Glucanosyltransferase"/>
</dbReference>
<gene>
    <name evidence="9" type="ORF">H2200_005118</name>
</gene>
<evidence type="ECO:0000313" key="9">
    <source>
        <dbReference type="EMBL" id="KAJ9610341.1"/>
    </source>
</evidence>
<comment type="similarity">
    <text evidence="2 6">Belongs to the glycosyl hydrolase 72 family.</text>
</comment>
<evidence type="ECO:0000256" key="8">
    <source>
        <dbReference type="SAM" id="Phobius"/>
    </source>
</evidence>
<comment type="subcellular location">
    <subcellularLocation>
        <location evidence="1 6">Cell membrane</location>
        <topology evidence="1 6">Lipid-anchor</topology>
        <topology evidence="1 6">GPI-anchor</topology>
    </subcellularLocation>
</comment>
<keyword evidence="5 6" id="KW-0449">Lipoprotein</keyword>
<dbReference type="GO" id="GO:0031505">
    <property type="term" value="P:fungal-type cell wall organization"/>
    <property type="evidence" value="ECO:0007669"/>
    <property type="project" value="TreeGrafter"/>
</dbReference>
<keyword evidence="3 6" id="KW-0732">Signal</keyword>
<keyword evidence="6" id="KW-0336">GPI-anchor</keyword>
<protein>
    <recommendedName>
        <fullName evidence="6">1,3-beta-glucanosyltransferase</fullName>
        <ecNumber evidence="6">2.4.1.-</ecNumber>
    </recommendedName>
</protein>
<dbReference type="Pfam" id="PF03198">
    <property type="entry name" value="Glyco_hydro_72"/>
    <property type="match status" value="1"/>
</dbReference>
<keyword evidence="8" id="KW-1133">Transmembrane helix</keyword>
<dbReference type="EMBL" id="JAPDRK010000007">
    <property type="protein sequence ID" value="KAJ9610341.1"/>
    <property type="molecule type" value="Genomic_DNA"/>
</dbReference>
<feature type="transmembrane region" description="Helical" evidence="8">
    <location>
        <begin position="475"/>
        <end position="495"/>
    </location>
</feature>
<evidence type="ECO:0000256" key="7">
    <source>
        <dbReference type="SAM" id="MobiDB-lite"/>
    </source>
</evidence>
<feature type="chain" id="PRO_5041486464" description="1,3-beta-glucanosyltransferase" evidence="6">
    <location>
        <begin position="22"/>
        <end position="496"/>
    </location>
</feature>
<organism evidence="9 10">
    <name type="scientific">Cladophialophora chaetospira</name>
    <dbReference type="NCBI Taxonomy" id="386627"/>
    <lineage>
        <taxon>Eukaryota</taxon>
        <taxon>Fungi</taxon>
        <taxon>Dikarya</taxon>
        <taxon>Ascomycota</taxon>
        <taxon>Pezizomycotina</taxon>
        <taxon>Eurotiomycetes</taxon>
        <taxon>Chaetothyriomycetidae</taxon>
        <taxon>Chaetothyriales</taxon>
        <taxon>Herpotrichiellaceae</taxon>
        <taxon>Cladophialophora</taxon>
    </lineage>
</organism>
<sequence length="496" mass="51951">MASLPALLLLVFTAIWSTVNGLPTITAVGNKFFTSDGKQFFIKGVAYQLVEDDPLVNTTQCKLDATLMQQLGANSIRVYHVDATQDHSGCMAAFAAVGIYLWVDLDSFKTYIRFGDDSSWNANKSDSYRAVVDSFQQYDNTAGYFVGNEVLNTLADSGAAPFLLAAAVDIKAYQVAKGYRKVPIGYSATDTAVLRPMLQDYLVCRPNVTERLDFYALNSYEWCGSSPDFQTSGYVGLQASAEGYPVPIFFSEDGCNTVPPRTFNDQAAIFGPQMVDTWSGAIIYEWIQEMNAYGLVEYGPAQGPDVNDGSIIVQGFTRQGVPTPVAPDFTNLQQQWATLNPTGVNSAQYAATAKMTAPACPAASGGWTVDPSAALPTIGVGAVTPGMPASVPTSSITVASSAPVSPSSDTSVVVSTSTLPLASSPMSSHMSTSQTSSTYSSAASHSSSATGAASSSTSSGAAGRAASGPPSFGNAAGFMGMLVALMAVGAGVMFWL</sequence>
<dbReference type="GO" id="GO:0098552">
    <property type="term" value="C:side of membrane"/>
    <property type="evidence" value="ECO:0007669"/>
    <property type="project" value="UniProtKB-KW"/>
</dbReference>
<dbReference type="PANTHER" id="PTHR31468">
    <property type="entry name" value="1,3-BETA-GLUCANOSYLTRANSFERASE GAS1"/>
    <property type="match status" value="1"/>
</dbReference>
<evidence type="ECO:0000256" key="2">
    <source>
        <dbReference type="ARBA" id="ARBA00007528"/>
    </source>
</evidence>
<dbReference type="EC" id="2.4.1.-" evidence="6"/>
<dbReference type="AlphaFoldDB" id="A0AA38XBJ9"/>
<keyword evidence="6" id="KW-0808">Transferase</keyword>
<proteinExistence type="inferred from homology"/>
<dbReference type="GO" id="GO:0005886">
    <property type="term" value="C:plasma membrane"/>
    <property type="evidence" value="ECO:0007669"/>
    <property type="project" value="UniProtKB-SubCell"/>
</dbReference>
<evidence type="ECO:0000256" key="1">
    <source>
        <dbReference type="ARBA" id="ARBA00004609"/>
    </source>
</evidence>
<evidence type="ECO:0000256" key="4">
    <source>
        <dbReference type="ARBA" id="ARBA00023180"/>
    </source>
</evidence>
<dbReference type="GO" id="GO:0071970">
    <property type="term" value="P:fungal-type cell wall (1-&gt;3)-beta-D-glucan biosynthetic process"/>
    <property type="evidence" value="ECO:0007669"/>
    <property type="project" value="TreeGrafter"/>
</dbReference>
<dbReference type="GO" id="GO:0042124">
    <property type="term" value="F:1,3-beta-glucanosyltransferase activity"/>
    <property type="evidence" value="ECO:0007669"/>
    <property type="project" value="TreeGrafter"/>
</dbReference>
<keyword evidence="10" id="KW-1185">Reference proteome</keyword>
<dbReference type="PANTHER" id="PTHR31468:SF8">
    <property type="entry name" value="1,3-BETA-GLUCANOSYLTRANSFERASE GAS2"/>
    <property type="match status" value="1"/>
</dbReference>
<keyword evidence="6 8" id="KW-0472">Membrane</keyword>
<evidence type="ECO:0000256" key="6">
    <source>
        <dbReference type="RuleBase" id="RU361209"/>
    </source>
</evidence>
<dbReference type="Proteomes" id="UP001172673">
    <property type="component" value="Unassembled WGS sequence"/>
</dbReference>
<feature type="region of interest" description="Disordered" evidence="7">
    <location>
        <begin position="420"/>
        <end position="466"/>
    </location>
</feature>
<accession>A0AA38XBJ9</accession>
<dbReference type="SUPFAM" id="SSF51445">
    <property type="entry name" value="(Trans)glycosidases"/>
    <property type="match status" value="1"/>
</dbReference>
<evidence type="ECO:0000313" key="10">
    <source>
        <dbReference type="Proteomes" id="UP001172673"/>
    </source>
</evidence>
<feature type="signal peptide" evidence="6">
    <location>
        <begin position="1"/>
        <end position="21"/>
    </location>
</feature>
<evidence type="ECO:0000256" key="3">
    <source>
        <dbReference type="ARBA" id="ARBA00022729"/>
    </source>
</evidence>
<dbReference type="InterPro" id="IPR017853">
    <property type="entry name" value="GH"/>
</dbReference>
<evidence type="ECO:0000256" key="5">
    <source>
        <dbReference type="ARBA" id="ARBA00023288"/>
    </source>
</evidence>
<comment type="function">
    <text evidence="6">Splits internally a 1,3-beta-glucan molecule and transfers the newly generated reducing end (the donor) to the non-reducing end of another 1,3-beta-glucan molecule (the acceptor) forming a 1,3-beta linkage, resulting in the elongation of 1,3-beta-glucan chains in the cell wall.</text>
</comment>